<dbReference type="AlphaFoldDB" id="D0LXR5"/>
<dbReference type="Gene3D" id="3.40.50.740">
    <property type="match status" value="1"/>
</dbReference>
<dbReference type="PANTHER" id="PTHR43742">
    <property type="entry name" value="TRIMETHYLAMINE-N-OXIDE REDUCTASE"/>
    <property type="match status" value="1"/>
</dbReference>
<dbReference type="InterPro" id="IPR006655">
    <property type="entry name" value="Mopterin_OxRdtase_prok_CS"/>
</dbReference>
<keyword evidence="7" id="KW-0411">Iron-sulfur</keyword>
<evidence type="ECO:0000256" key="5">
    <source>
        <dbReference type="ARBA" id="ARBA00023002"/>
    </source>
</evidence>
<dbReference type="Gene3D" id="2.40.40.20">
    <property type="match status" value="1"/>
</dbReference>
<dbReference type="GO" id="GO:0043546">
    <property type="term" value="F:molybdopterin cofactor binding"/>
    <property type="evidence" value="ECO:0007669"/>
    <property type="project" value="InterPro"/>
</dbReference>
<sequence>MRLKTSCTRDCPDACGMVATVEDGRVVRLQGDREHPVTQGFLCYRTDQFLERQYHPERLQTPLVRRDGEFAPVSWDEALDLIAEHMLRIRAESGPAAILHYRSGGSLGILKQLCDYFFERFGPTAMKTGDICSGAGEAAQMADFGDVDSHDLADLDNSRTILVWGKNPHVSNVHSLPILKRAKARGVKLIFIDPIHHRGAQLADLYVRPRPGGDIALGFGVARCLFENGWVDAEAERYCDHLDAFRAQAMSRSLAQWASLAGVASEDVAAIARHYSAGPAAILVGWGMQRKAQGATTVRVLDALGAISGNLGIPGGGVSFSFKRRGGFDLSFCRGESAAPRLLYEPRLGPEILAARAPEVRMVWVTAGNPVAMLPESETVKRALESRELTVVVDQFLTDTAMAADVVLPVATMLEDDDVVGAFGNHYLGEVRPVVAAPEGAKTDYEILQALAPRVGLAEEFSQPIEVWKRRVLGKVAERGGSLEELRAGAVRNPLAPAVTFEDRVFATASGKVNLVHDVEIHEPPRDEAYPLTLLALSTPKAQSSQWAAPVHGPAEATVHPDAVPGMGDGDLAEVASAIASMVVRLRLDPAQRRDTLLMAKGGWLRSGRCANALVPARLTDGGGGGVYYDTGVCVRPVAADDERLAQFASTTLG</sequence>
<keyword evidence="10" id="KW-1185">Reference proteome</keyword>
<dbReference type="EMBL" id="CP001804">
    <property type="protein sequence ID" value="ACY17820.1"/>
    <property type="molecule type" value="Genomic_DNA"/>
</dbReference>
<dbReference type="EC" id="1.7.99.4" evidence="9"/>
<evidence type="ECO:0000259" key="8">
    <source>
        <dbReference type="PROSITE" id="PS51669"/>
    </source>
</evidence>
<evidence type="ECO:0000256" key="3">
    <source>
        <dbReference type="ARBA" id="ARBA00022505"/>
    </source>
</evidence>
<dbReference type="PANTHER" id="PTHR43742:SF6">
    <property type="entry name" value="OXIDOREDUCTASE YYAE-RELATED"/>
    <property type="match status" value="1"/>
</dbReference>
<dbReference type="PROSITE" id="PS00490">
    <property type="entry name" value="MOLYBDOPTERIN_PROK_2"/>
    <property type="match status" value="1"/>
</dbReference>
<dbReference type="InterPro" id="IPR009010">
    <property type="entry name" value="Asp_de-COase-like_dom_sf"/>
</dbReference>
<keyword evidence="4" id="KW-0479">Metal-binding</keyword>
<feature type="domain" description="4Fe-4S Mo/W bis-MGD-type" evidence="8">
    <location>
        <begin position="1"/>
        <end position="57"/>
    </location>
</feature>
<gene>
    <name evidence="9" type="ordered locus">Hoch_5335</name>
</gene>
<dbReference type="RefSeq" id="WP_012830412.1">
    <property type="nucleotide sequence ID" value="NC_013440.1"/>
</dbReference>
<dbReference type="InterPro" id="IPR006963">
    <property type="entry name" value="Mopterin_OxRdtase_4Fe-4S_dom"/>
</dbReference>
<evidence type="ECO:0000256" key="1">
    <source>
        <dbReference type="ARBA" id="ARBA00001942"/>
    </source>
</evidence>
<dbReference type="Gene3D" id="2.20.25.90">
    <property type="entry name" value="ADC-like domains"/>
    <property type="match status" value="1"/>
</dbReference>
<dbReference type="Proteomes" id="UP000001880">
    <property type="component" value="Chromosome"/>
</dbReference>
<keyword evidence="5 9" id="KW-0560">Oxidoreductase</keyword>
<dbReference type="PROSITE" id="PS51669">
    <property type="entry name" value="4FE4S_MOW_BIS_MGD"/>
    <property type="match status" value="1"/>
</dbReference>
<dbReference type="GO" id="GO:0051536">
    <property type="term" value="F:iron-sulfur cluster binding"/>
    <property type="evidence" value="ECO:0007669"/>
    <property type="project" value="UniProtKB-KW"/>
</dbReference>
<dbReference type="Pfam" id="PF00384">
    <property type="entry name" value="Molybdopterin"/>
    <property type="match status" value="1"/>
</dbReference>
<dbReference type="InterPro" id="IPR006657">
    <property type="entry name" value="MoPterin_dinucl-bd_dom"/>
</dbReference>
<evidence type="ECO:0000256" key="7">
    <source>
        <dbReference type="ARBA" id="ARBA00023014"/>
    </source>
</evidence>
<dbReference type="eggNOG" id="COG0243">
    <property type="taxonomic scope" value="Bacteria"/>
</dbReference>
<organism evidence="9 10">
    <name type="scientific">Haliangium ochraceum (strain DSM 14365 / JCM 11303 / SMP-2)</name>
    <dbReference type="NCBI Taxonomy" id="502025"/>
    <lineage>
        <taxon>Bacteria</taxon>
        <taxon>Pseudomonadati</taxon>
        <taxon>Myxococcota</taxon>
        <taxon>Polyangia</taxon>
        <taxon>Haliangiales</taxon>
        <taxon>Kofleriaceae</taxon>
        <taxon>Haliangium</taxon>
    </lineage>
</organism>
<dbReference type="GO" id="GO:0046872">
    <property type="term" value="F:metal ion binding"/>
    <property type="evidence" value="ECO:0007669"/>
    <property type="project" value="UniProtKB-KW"/>
</dbReference>
<keyword evidence="6" id="KW-0408">Iron</keyword>
<evidence type="ECO:0000313" key="10">
    <source>
        <dbReference type="Proteomes" id="UP000001880"/>
    </source>
</evidence>
<dbReference type="SMART" id="SM00926">
    <property type="entry name" value="Molybdop_Fe4S4"/>
    <property type="match status" value="1"/>
</dbReference>
<dbReference type="InterPro" id="IPR050612">
    <property type="entry name" value="Prok_Mopterin_Oxidored"/>
</dbReference>
<dbReference type="KEGG" id="hoh:Hoch_5335"/>
<comment type="cofactor">
    <cofactor evidence="1">
        <name>Mo-bis(molybdopterin guanine dinucleotide)</name>
        <dbReference type="ChEBI" id="CHEBI:60539"/>
    </cofactor>
</comment>
<dbReference type="SUPFAM" id="SSF50692">
    <property type="entry name" value="ADC-like"/>
    <property type="match status" value="1"/>
</dbReference>
<dbReference type="Gene3D" id="3.40.228.10">
    <property type="entry name" value="Dimethylsulfoxide Reductase, domain 2"/>
    <property type="match status" value="1"/>
</dbReference>
<evidence type="ECO:0000256" key="6">
    <source>
        <dbReference type="ARBA" id="ARBA00023004"/>
    </source>
</evidence>
<evidence type="ECO:0000256" key="2">
    <source>
        <dbReference type="ARBA" id="ARBA00010312"/>
    </source>
</evidence>
<dbReference type="InterPro" id="IPR006656">
    <property type="entry name" value="Mopterin_OxRdtase"/>
</dbReference>
<evidence type="ECO:0000256" key="4">
    <source>
        <dbReference type="ARBA" id="ARBA00022723"/>
    </source>
</evidence>
<proteinExistence type="inferred from homology"/>
<reference evidence="9 10" key="1">
    <citation type="journal article" date="2010" name="Stand. Genomic Sci.">
        <title>Complete genome sequence of Haliangium ochraceum type strain (SMP-2).</title>
        <authorList>
            <consortium name="US DOE Joint Genome Institute (JGI-PGF)"/>
            <person name="Ivanova N."/>
            <person name="Daum C."/>
            <person name="Lang E."/>
            <person name="Abt B."/>
            <person name="Kopitz M."/>
            <person name="Saunders E."/>
            <person name="Lapidus A."/>
            <person name="Lucas S."/>
            <person name="Glavina Del Rio T."/>
            <person name="Nolan M."/>
            <person name="Tice H."/>
            <person name="Copeland A."/>
            <person name="Cheng J.F."/>
            <person name="Chen F."/>
            <person name="Bruce D."/>
            <person name="Goodwin L."/>
            <person name="Pitluck S."/>
            <person name="Mavromatis K."/>
            <person name="Pati A."/>
            <person name="Mikhailova N."/>
            <person name="Chen A."/>
            <person name="Palaniappan K."/>
            <person name="Land M."/>
            <person name="Hauser L."/>
            <person name="Chang Y.J."/>
            <person name="Jeffries C.D."/>
            <person name="Detter J.C."/>
            <person name="Brettin T."/>
            <person name="Rohde M."/>
            <person name="Goker M."/>
            <person name="Bristow J."/>
            <person name="Markowitz V."/>
            <person name="Eisen J.A."/>
            <person name="Hugenholtz P."/>
            <person name="Kyrpides N.C."/>
            <person name="Klenk H.P."/>
        </authorList>
    </citation>
    <scope>NUCLEOTIDE SEQUENCE [LARGE SCALE GENOMIC DNA]</scope>
    <source>
        <strain evidence="10">DSM 14365 / CIP 107738 / JCM 11303 / AJ 13395 / SMP-2</strain>
    </source>
</reference>
<accession>D0LXR5</accession>
<dbReference type="Pfam" id="PF01568">
    <property type="entry name" value="Molydop_binding"/>
    <property type="match status" value="1"/>
</dbReference>
<name>D0LXR5_HALO1</name>
<dbReference type="Gene3D" id="3.30.2070.10">
    <property type="entry name" value="Formate dehydrogenase/DMSO reductase"/>
    <property type="match status" value="1"/>
</dbReference>
<dbReference type="HOGENOM" id="CLU_000422_13_3_7"/>
<dbReference type="Pfam" id="PF04879">
    <property type="entry name" value="Molybdop_Fe4S4"/>
    <property type="match status" value="1"/>
</dbReference>
<dbReference type="STRING" id="502025.Hoch_5335"/>
<dbReference type="SUPFAM" id="SSF53706">
    <property type="entry name" value="Formate dehydrogenase/DMSO reductase, domains 1-3"/>
    <property type="match status" value="1"/>
</dbReference>
<protein>
    <submittedName>
        <fullName evidence="9">Nitrate reductase</fullName>
        <ecNumber evidence="9">1.7.99.4</ecNumber>
    </submittedName>
</protein>
<dbReference type="GO" id="GO:0016491">
    <property type="term" value="F:oxidoreductase activity"/>
    <property type="evidence" value="ECO:0007669"/>
    <property type="project" value="UniProtKB-KW"/>
</dbReference>
<dbReference type="OrthoDB" id="9810782at2"/>
<comment type="similarity">
    <text evidence="2">Belongs to the prokaryotic molybdopterin-containing oxidoreductase family.</text>
</comment>
<keyword evidence="3" id="KW-0500">Molybdenum</keyword>
<evidence type="ECO:0000313" key="9">
    <source>
        <dbReference type="EMBL" id="ACY17820.1"/>
    </source>
</evidence>